<feature type="transmembrane region" description="Helical" evidence="12">
    <location>
        <begin position="192"/>
        <end position="218"/>
    </location>
</feature>
<keyword evidence="8 12" id="KW-0653">Protein transport</keyword>
<keyword evidence="10 12" id="KW-0472">Membrane</keyword>
<keyword evidence="13" id="KW-0282">Flagellum</keyword>
<keyword evidence="11 12" id="KW-1006">Bacterial flagellum protein export</keyword>
<evidence type="ECO:0000256" key="11">
    <source>
        <dbReference type="ARBA" id="ARBA00023225"/>
    </source>
</evidence>
<feature type="transmembrane region" description="Helical" evidence="12">
    <location>
        <begin position="149"/>
        <end position="172"/>
    </location>
</feature>
<evidence type="ECO:0000256" key="10">
    <source>
        <dbReference type="ARBA" id="ARBA00023136"/>
    </source>
</evidence>
<name>A0A6B3TNS6_9BACI</name>
<comment type="subcellular location">
    <subcellularLocation>
        <location evidence="1">Cell membrane</location>
        <topology evidence="1">Multi-pass membrane protein</topology>
    </subcellularLocation>
</comment>
<keyword evidence="9 12" id="KW-1133">Transmembrane helix</keyword>
<keyword evidence="4 12" id="KW-0813">Transport</keyword>
<evidence type="ECO:0000256" key="5">
    <source>
        <dbReference type="ARBA" id="ARBA00022475"/>
    </source>
</evidence>
<dbReference type="PRINTS" id="PR00950">
    <property type="entry name" value="TYPE3IMSPROT"/>
</dbReference>
<dbReference type="Pfam" id="PF01312">
    <property type="entry name" value="Bac_export_2"/>
    <property type="match status" value="1"/>
</dbReference>
<keyword evidence="6 12" id="KW-0812">Transmembrane</keyword>
<evidence type="ECO:0000313" key="14">
    <source>
        <dbReference type="Proteomes" id="UP000481621"/>
    </source>
</evidence>
<dbReference type="GO" id="GO:0009306">
    <property type="term" value="P:protein secretion"/>
    <property type="evidence" value="ECO:0007669"/>
    <property type="project" value="InterPro"/>
</dbReference>
<dbReference type="Gene3D" id="3.40.1690.10">
    <property type="entry name" value="secretion proteins EscU"/>
    <property type="match status" value="1"/>
</dbReference>
<keyword evidence="5 12" id="KW-1003">Cell membrane</keyword>
<keyword evidence="13" id="KW-0966">Cell projection</keyword>
<dbReference type="PANTHER" id="PTHR30531">
    <property type="entry name" value="FLAGELLAR BIOSYNTHETIC PROTEIN FLHB"/>
    <property type="match status" value="1"/>
</dbReference>
<dbReference type="EMBL" id="JAAIUV010000004">
    <property type="protein sequence ID" value="NEX78036.1"/>
    <property type="molecule type" value="Genomic_DNA"/>
</dbReference>
<dbReference type="PANTHER" id="PTHR30531:SF12">
    <property type="entry name" value="FLAGELLAR BIOSYNTHETIC PROTEIN FLHB"/>
    <property type="match status" value="1"/>
</dbReference>
<dbReference type="GO" id="GO:0005886">
    <property type="term" value="C:plasma membrane"/>
    <property type="evidence" value="ECO:0007669"/>
    <property type="project" value="UniProtKB-SubCell"/>
</dbReference>
<dbReference type="GO" id="GO:0044780">
    <property type="term" value="P:bacterial-type flagellum assembly"/>
    <property type="evidence" value="ECO:0007669"/>
    <property type="project" value="InterPro"/>
</dbReference>
<comment type="function">
    <text evidence="12">Required for formation of the rod structure in the basal body of the flagellar apparatus. Together with FliI and FliH, may constitute the export apparatus of flagellin.</text>
</comment>
<gene>
    <name evidence="12 13" type="primary">flhB</name>
    <name evidence="13" type="ORF">G4Z05_03920</name>
</gene>
<feature type="transmembrane region" description="Helical" evidence="12">
    <location>
        <begin position="103"/>
        <end position="128"/>
    </location>
</feature>
<dbReference type="AlphaFoldDB" id="A0A6B3TNS6"/>
<evidence type="ECO:0000256" key="12">
    <source>
        <dbReference type="RuleBase" id="RU364091"/>
    </source>
</evidence>
<keyword evidence="14" id="KW-1185">Reference proteome</keyword>
<dbReference type="InterPro" id="IPR006135">
    <property type="entry name" value="T3SS_substrate_exporter"/>
</dbReference>
<sequence length="366" mass="41451">MTMLLRLDLQLFSGEKTEKATPNKRREARKKGQIAKSMEVSSALTLLFSFGFLLVGGKSLIEGCLSLYRHSFKEYMNLELTISSTQALFNQLLWESVKITAPMLAISLAAGVIANYIQVGFMFNIGLLKFNFGKLNPLQGLKQMFSLRALVELVKSCLKIIITSAIVFWVIWKQKNELLIMGEKNLIDSARLIGSFVIQMGFAASASLIVLAAADYIYQKFQHEKKLKMSKQEIKDEFKKMEGDPFIKGQRRAKQRELSMNRMMQEVPKADVLITNPTHFAIAILYDHSTMDAPQVIAKGKGYTALKMKEIAKEHNIMTVENRPLARALYASVEIGETIPEELFNAVGEILAYVYFQEGRYKEMMT</sequence>
<evidence type="ECO:0000256" key="6">
    <source>
        <dbReference type="ARBA" id="ARBA00022692"/>
    </source>
</evidence>
<dbReference type="SUPFAM" id="SSF160544">
    <property type="entry name" value="EscU C-terminal domain-like"/>
    <property type="match status" value="1"/>
</dbReference>
<evidence type="ECO:0000256" key="1">
    <source>
        <dbReference type="ARBA" id="ARBA00004651"/>
    </source>
</evidence>
<comment type="caution">
    <text evidence="13">The sequence shown here is derived from an EMBL/GenBank/DDBJ whole genome shotgun (WGS) entry which is preliminary data.</text>
</comment>
<dbReference type="NCBIfam" id="TIGR00328">
    <property type="entry name" value="flhB"/>
    <property type="match status" value="1"/>
</dbReference>
<evidence type="ECO:0000256" key="8">
    <source>
        <dbReference type="ARBA" id="ARBA00022927"/>
    </source>
</evidence>
<keyword evidence="13" id="KW-0969">Cilium</keyword>
<dbReference type="FunFam" id="3.40.1690.10:FF:000001">
    <property type="entry name" value="Flagellar biosynthetic protein FlhB"/>
    <property type="match status" value="1"/>
</dbReference>
<dbReference type="InterPro" id="IPR029025">
    <property type="entry name" value="T3SS_substrate_exporter_C"/>
</dbReference>
<protein>
    <recommendedName>
        <fullName evidence="3 12">Flagellar biosynthetic protein FlhB</fullName>
    </recommendedName>
</protein>
<evidence type="ECO:0000256" key="2">
    <source>
        <dbReference type="ARBA" id="ARBA00010690"/>
    </source>
</evidence>
<organism evidence="13 14">
    <name type="scientific">Neobacillus thermocopriae</name>
    <dbReference type="NCBI Taxonomy" id="1215031"/>
    <lineage>
        <taxon>Bacteria</taxon>
        <taxon>Bacillati</taxon>
        <taxon>Bacillota</taxon>
        <taxon>Bacilli</taxon>
        <taxon>Bacillales</taxon>
        <taxon>Bacillaceae</taxon>
        <taxon>Neobacillus</taxon>
    </lineage>
</organism>
<evidence type="ECO:0000256" key="7">
    <source>
        <dbReference type="ARBA" id="ARBA00022795"/>
    </source>
</evidence>
<dbReference type="Proteomes" id="UP000481621">
    <property type="component" value="Unassembled WGS sequence"/>
</dbReference>
<dbReference type="Gene3D" id="6.10.250.2080">
    <property type="match status" value="1"/>
</dbReference>
<comment type="similarity">
    <text evidence="2 12">Belongs to the type III secretion exporter family.</text>
</comment>
<keyword evidence="7 12" id="KW-1005">Bacterial flagellum biogenesis</keyword>
<dbReference type="InterPro" id="IPR006136">
    <property type="entry name" value="FlhB"/>
</dbReference>
<feature type="transmembrane region" description="Helical" evidence="12">
    <location>
        <begin position="40"/>
        <end position="61"/>
    </location>
</feature>
<proteinExistence type="inferred from homology"/>
<evidence type="ECO:0000256" key="9">
    <source>
        <dbReference type="ARBA" id="ARBA00022989"/>
    </source>
</evidence>
<evidence type="ECO:0000313" key="13">
    <source>
        <dbReference type="EMBL" id="NEX78036.1"/>
    </source>
</evidence>
<accession>A0A6B3TNS6</accession>
<reference evidence="13" key="1">
    <citation type="submission" date="2020-02" db="EMBL/GenBank/DDBJ databases">
        <title>Bacillus sedimentmangrovi sp. nov., isolated from sediment of the mangrove ecosystem.</title>
        <authorList>
            <person name="Liu G."/>
        </authorList>
    </citation>
    <scope>NUCLEOTIDE SEQUENCE [LARGE SCALE GENOMIC DNA]</scope>
    <source>
        <strain evidence="13">SgZ-7</strain>
    </source>
</reference>
<evidence type="ECO:0000256" key="3">
    <source>
        <dbReference type="ARBA" id="ARBA00021622"/>
    </source>
</evidence>
<evidence type="ECO:0000256" key="4">
    <source>
        <dbReference type="ARBA" id="ARBA00022448"/>
    </source>
</evidence>